<organism evidence="1 2">
    <name type="scientific">Pelagibacterium lacus</name>
    <dbReference type="NCBI Taxonomy" id="2282655"/>
    <lineage>
        <taxon>Bacteria</taxon>
        <taxon>Pseudomonadati</taxon>
        <taxon>Pseudomonadota</taxon>
        <taxon>Alphaproteobacteria</taxon>
        <taxon>Hyphomicrobiales</taxon>
        <taxon>Devosiaceae</taxon>
        <taxon>Pelagibacterium</taxon>
    </lineage>
</organism>
<sequence length="51" mass="5592">MPTLFRLLVAIAFFAGLAFAGMFALSVMVQPTEREVTVRIPARDLLPDARA</sequence>
<protein>
    <submittedName>
        <fullName evidence="1">Histidine kinase</fullName>
    </submittedName>
</protein>
<name>A0A369W2D1_9HYPH</name>
<dbReference type="Proteomes" id="UP000253759">
    <property type="component" value="Unassembled WGS sequence"/>
</dbReference>
<gene>
    <name evidence="1" type="ORF">DVH29_09555</name>
</gene>
<evidence type="ECO:0000313" key="1">
    <source>
        <dbReference type="EMBL" id="RDE08836.1"/>
    </source>
</evidence>
<keyword evidence="1" id="KW-0418">Kinase</keyword>
<dbReference type="GO" id="GO:0016301">
    <property type="term" value="F:kinase activity"/>
    <property type="evidence" value="ECO:0007669"/>
    <property type="project" value="UniProtKB-KW"/>
</dbReference>
<accession>A0A369W2D1</accession>
<comment type="caution">
    <text evidence="1">The sequence shown here is derived from an EMBL/GenBank/DDBJ whole genome shotgun (WGS) entry which is preliminary data.</text>
</comment>
<keyword evidence="2" id="KW-1185">Reference proteome</keyword>
<proteinExistence type="predicted"/>
<evidence type="ECO:0000313" key="2">
    <source>
        <dbReference type="Proteomes" id="UP000253759"/>
    </source>
</evidence>
<keyword evidence="1" id="KW-0808">Transferase</keyword>
<dbReference type="AlphaFoldDB" id="A0A369W2D1"/>
<reference evidence="2" key="1">
    <citation type="submission" date="2018-07" db="EMBL/GenBank/DDBJ databases">
        <authorList>
            <person name="Liu B.-T."/>
            <person name="Du Z."/>
        </authorList>
    </citation>
    <scope>NUCLEOTIDE SEQUENCE [LARGE SCALE GENOMIC DNA]</scope>
    <source>
        <strain evidence="2">XYN52</strain>
    </source>
</reference>
<dbReference type="EMBL" id="QQNH01000011">
    <property type="protein sequence ID" value="RDE08836.1"/>
    <property type="molecule type" value="Genomic_DNA"/>
</dbReference>